<dbReference type="InterPro" id="IPR003018">
    <property type="entry name" value="GAF"/>
</dbReference>
<evidence type="ECO:0000313" key="2">
    <source>
        <dbReference type="EMBL" id="MDY0743726.1"/>
    </source>
</evidence>
<keyword evidence="3" id="KW-1185">Reference proteome</keyword>
<gene>
    <name evidence="2" type="ORF">SNE35_04380</name>
</gene>
<name>A0ABU5DBS1_9BURK</name>
<proteinExistence type="predicted"/>
<reference evidence="2 3" key="1">
    <citation type="submission" date="2023-11" db="EMBL/GenBank/DDBJ databases">
        <title>Paucibacter sp. nov., isolated from fresh soil in Korea.</title>
        <authorList>
            <person name="Le N.T.T."/>
        </authorList>
    </citation>
    <scope>NUCLEOTIDE SEQUENCE [LARGE SCALE GENOMIC DNA]</scope>
    <source>
        <strain evidence="2 3">R3-3</strain>
    </source>
</reference>
<evidence type="ECO:0000259" key="1">
    <source>
        <dbReference type="SMART" id="SM00065"/>
    </source>
</evidence>
<dbReference type="SMART" id="SM00065">
    <property type="entry name" value="GAF"/>
    <property type="match status" value="1"/>
</dbReference>
<sequence length="186" mass="20326">MEDFLDSITAALDAGEIDTIEASRRTIRYVQRQMGCDVVSYWTIGGEPSARSAKRVACADVDDPGADLVPMELPPDLCRACLDLIADGGIVWSSDALRDPRLAALREGYLVPAGIRSLLCVTIAVNDQPMSVIVCSMRHSPWAWTRSQVAQMRRLAAQISIRKAQRLSRHRAAAAMAEAMTLPPSF</sequence>
<protein>
    <submittedName>
        <fullName evidence="2">GAF domain-containing protein</fullName>
    </submittedName>
</protein>
<dbReference type="RefSeq" id="WP_320421644.1">
    <property type="nucleotide sequence ID" value="NZ_JAXCLA010000002.1"/>
</dbReference>
<dbReference type="InterPro" id="IPR029016">
    <property type="entry name" value="GAF-like_dom_sf"/>
</dbReference>
<organism evidence="2 3">
    <name type="scientific">Roseateles agri</name>
    <dbReference type="NCBI Taxonomy" id="3098619"/>
    <lineage>
        <taxon>Bacteria</taxon>
        <taxon>Pseudomonadati</taxon>
        <taxon>Pseudomonadota</taxon>
        <taxon>Betaproteobacteria</taxon>
        <taxon>Burkholderiales</taxon>
        <taxon>Sphaerotilaceae</taxon>
        <taxon>Roseateles</taxon>
    </lineage>
</organism>
<accession>A0ABU5DBS1</accession>
<dbReference type="Pfam" id="PF01590">
    <property type="entry name" value="GAF"/>
    <property type="match status" value="1"/>
</dbReference>
<comment type="caution">
    <text evidence="2">The sequence shown here is derived from an EMBL/GenBank/DDBJ whole genome shotgun (WGS) entry which is preliminary data.</text>
</comment>
<dbReference type="EMBL" id="JAXCLA010000002">
    <property type="protein sequence ID" value="MDY0743726.1"/>
    <property type="molecule type" value="Genomic_DNA"/>
</dbReference>
<dbReference type="Proteomes" id="UP001285263">
    <property type="component" value="Unassembled WGS sequence"/>
</dbReference>
<dbReference type="SUPFAM" id="SSF55781">
    <property type="entry name" value="GAF domain-like"/>
    <property type="match status" value="1"/>
</dbReference>
<evidence type="ECO:0000313" key="3">
    <source>
        <dbReference type="Proteomes" id="UP001285263"/>
    </source>
</evidence>
<feature type="domain" description="GAF" evidence="1">
    <location>
        <begin position="18"/>
        <end position="173"/>
    </location>
</feature>
<dbReference type="Gene3D" id="3.30.450.40">
    <property type="match status" value="1"/>
</dbReference>